<dbReference type="AlphaFoldDB" id="A0A0D7BD28"/>
<keyword evidence="2" id="KW-1185">Reference proteome</keyword>
<dbReference type="OrthoDB" id="3028896at2759"/>
<evidence type="ECO:0000313" key="1">
    <source>
        <dbReference type="EMBL" id="KIY68398.1"/>
    </source>
</evidence>
<dbReference type="Proteomes" id="UP000054007">
    <property type="component" value="Unassembled WGS sequence"/>
</dbReference>
<evidence type="ECO:0000313" key="2">
    <source>
        <dbReference type="Proteomes" id="UP000054007"/>
    </source>
</evidence>
<name>A0A0D7BD28_9AGAR</name>
<gene>
    <name evidence="1" type="ORF">CYLTODRAFT_261339</name>
</gene>
<reference evidence="1 2" key="1">
    <citation type="journal article" date="2015" name="Fungal Genet. Biol.">
        <title>Evolution of novel wood decay mechanisms in Agaricales revealed by the genome sequences of Fistulina hepatica and Cylindrobasidium torrendii.</title>
        <authorList>
            <person name="Floudas D."/>
            <person name="Held B.W."/>
            <person name="Riley R."/>
            <person name="Nagy L.G."/>
            <person name="Koehler G."/>
            <person name="Ransdell A.S."/>
            <person name="Younus H."/>
            <person name="Chow J."/>
            <person name="Chiniquy J."/>
            <person name="Lipzen A."/>
            <person name="Tritt A."/>
            <person name="Sun H."/>
            <person name="Haridas S."/>
            <person name="LaButti K."/>
            <person name="Ohm R.A."/>
            <person name="Kues U."/>
            <person name="Blanchette R.A."/>
            <person name="Grigoriev I.V."/>
            <person name="Minto R.E."/>
            <person name="Hibbett D.S."/>
        </authorList>
    </citation>
    <scope>NUCLEOTIDE SEQUENCE [LARGE SCALE GENOMIC DNA]</scope>
    <source>
        <strain evidence="1 2">FP15055 ss-10</strain>
    </source>
</reference>
<dbReference type="EMBL" id="KN880503">
    <property type="protein sequence ID" value="KIY68398.1"/>
    <property type="molecule type" value="Genomic_DNA"/>
</dbReference>
<accession>A0A0D7BD28</accession>
<organism evidence="1 2">
    <name type="scientific">Cylindrobasidium torrendii FP15055 ss-10</name>
    <dbReference type="NCBI Taxonomy" id="1314674"/>
    <lineage>
        <taxon>Eukaryota</taxon>
        <taxon>Fungi</taxon>
        <taxon>Dikarya</taxon>
        <taxon>Basidiomycota</taxon>
        <taxon>Agaricomycotina</taxon>
        <taxon>Agaricomycetes</taxon>
        <taxon>Agaricomycetidae</taxon>
        <taxon>Agaricales</taxon>
        <taxon>Marasmiineae</taxon>
        <taxon>Physalacriaceae</taxon>
        <taxon>Cylindrobasidium</taxon>
    </lineage>
</organism>
<sequence>MCSVLLTNPLPQSDLLSLLNATICRGRPHVAEDNVYGAQMSVPLLDVRTTVCGCLSTANPLRALQLNKVVTSGVTPAGSPYGFQRHYLSKSKEAQASLHGMQLKDPILPCATTSMRVSSAVSVAVGMALAVRAEQWFLDGNHRTALAILVFSLAEHGVSLSSSFHAYHAYTLLSARYHPGNESNYLNEVARADVQTRLISYLSKRTYPIKQSKHPSVRLADYLESHVHAIRCLPITVLHINAYEKELQAFADEGEWQKRLILWGNLDSRMRADLKLTYPYLNKGCLKLR</sequence>
<proteinExistence type="predicted"/>
<protein>
    <submittedName>
        <fullName evidence="1">Uncharacterized protein</fullName>
    </submittedName>
</protein>